<sequence>MSGPNLEQDDAKGAHRDDLVVCIVCGTGVKLNPSFTWARVHWDTHAARLKHRRNMEKYEAEAQHGPIGSVRKSTMPRYNAVWVTEGHKPPQLAANFARVGTLQGVVTLCGVYLLSCNVPHRAVNALKNLQQVDEGNGNGKSRVKARC</sequence>
<accession>A0A8H6LVB8</accession>
<evidence type="ECO:0000313" key="2">
    <source>
        <dbReference type="Proteomes" id="UP000521943"/>
    </source>
</evidence>
<dbReference type="Proteomes" id="UP000521943">
    <property type="component" value="Unassembled WGS sequence"/>
</dbReference>
<evidence type="ECO:0000313" key="1">
    <source>
        <dbReference type="EMBL" id="KAF6742142.1"/>
    </source>
</evidence>
<organism evidence="1 2">
    <name type="scientific">Ephemerocybe angulata</name>
    <dbReference type="NCBI Taxonomy" id="980116"/>
    <lineage>
        <taxon>Eukaryota</taxon>
        <taxon>Fungi</taxon>
        <taxon>Dikarya</taxon>
        <taxon>Basidiomycota</taxon>
        <taxon>Agaricomycotina</taxon>
        <taxon>Agaricomycetes</taxon>
        <taxon>Agaricomycetidae</taxon>
        <taxon>Agaricales</taxon>
        <taxon>Agaricineae</taxon>
        <taxon>Psathyrellaceae</taxon>
        <taxon>Ephemerocybe</taxon>
    </lineage>
</organism>
<proteinExistence type="predicted"/>
<gene>
    <name evidence="1" type="ORF">DFP72DRAFT_860950</name>
</gene>
<keyword evidence="2" id="KW-1185">Reference proteome</keyword>
<protein>
    <submittedName>
        <fullName evidence="1">Uncharacterized protein</fullName>
    </submittedName>
</protein>
<dbReference type="AlphaFoldDB" id="A0A8H6LVB8"/>
<dbReference type="EMBL" id="JACGCI010000198">
    <property type="protein sequence ID" value="KAF6742142.1"/>
    <property type="molecule type" value="Genomic_DNA"/>
</dbReference>
<name>A0A8H6LVB8_9AGAR</name>
<comment type="caution">
    <text evidence="1">The sequence shown here is derived from an EMBL/GenBank/DDBJ whole genome shotgun (WGS) entry which is preliminary data.</text>
</comment>
<reference evidence="1 2" key="1">
    <citation type="submission" date="2020-07" db="EMBL/GenBank/DDBJ databases">
        <title>Comparative genomics of pyrophilous fungi reveals a link between fire events and developmental genes.</title>
        <authorList>
            <consortium name="DOE Joint Genome Institute"/>
            <person name="Steindorff A.S."/>
            <person name="Carver A."/>
            <person name="Calhoun S."/>
            <person name="Stillman K."/>
            <person name="Liu H."/>
            <person name="Lipzen A."/>
            <person name="Pangilinan J."/>
            <person name="Labutti K."/>
            <person name="Bruns T.D."/>
            <person name="Grigoriev I.V."/>
        </authorList>
    </citation>
    <scope>NUCLEOTIDE SEQUENCE [LARGE SCALE GENOMIC DNA]</scope>
    <source>
        <strain evidence="1 2">CBS 144469</strain>
    </source>
</reference>